<dbReference type="Proteomes" id="UP000033111">
    <property type="component" value="Chromosome"/>
</dbReference>
<reference evidence="1 2" key="1">
    <citation type="submission" date="2014-07" db="EMBL/GenBank/DDBJ databases">
        <title>Methanogenic archaea and the global carbon cycle.</title>
        <authorList>
            <person name="Henriksen J.R."/>
            <person name="Luke J."/>
            <person name="Reinhart S."/>
            <person name="Benedict M.N."/>
            <person name="Youngblut N.D."/>
            <person name="Metcalf M.E."/>
            <person name="Whitaker R.J."/>
            <person name="Metcalf W.W."/>
        </authorList>
    </citation>
    <scope>NUCLEOTIDE SEQUENCE [LARGE SCALE GENOMIC DNA]</scope>
    <source>
        <strain evidence="1 2">T4/M</strain>
    </source>
</reference>
<organism evidence="1 2">
    <name type="scientific">Methanosarcina siciliae T4/M</name>
    <dbReference type="NCBI Taxonomy" id="1434120"/>
    <lineage>
        <taxon>Archaea</taxon>
        <taxon>Methanobacteriati</taxon>
        <taxon>Methanobacteriota</taxon>
        <taxon>Stenosarchaea group</taxon>
        <taxon>Methanomicrobia</taxon>
        <taxon>Methanosarcinales</taxon>
        <taxon>Methanosarcinaceae</taxon>
        <taxon>Methanosarcina</taxon>
    </lineage>
</organism>
<evidence type="ECO:0000313" key="1">
    <source>
        <dbReference type="EMBL" id="AKB29925.1"/>
    </source>
</evidence>
<keyword evidence="2" id="KW-1185">Reference proteome</keyword>
<evidence type="ECO:0000313" key="2">
    <source>
        <dbReference type="Proteomes" id="UP000033111"/>
    </source>
</evidence>
<dbReference type="AlphaFoldDB" id="A0A0E3P7Q5"/>
<name>A0A0E3P7Q5_9EURY</name>
<gene>
    <name evidence="1" type="ORF">MSSIT_3206</name>
</gene>
<proteinExistence type="predicted"/>
<sequence length="143" mass="17135">MVRLEGEIFSQDRYYYLRPSPGEKVPIQILNFRRVFAAWSHKQKNTLYFEKVPEESEEEGLKRLREIVLLQVYDWFAGREGLVELTEPEFEQFMGVYEAFLRQSGEIQYSRQKKGRKNENFFELQVSPSIIREVRKGLFSDKL</sequence>
<dbReference type="KEGG" id="msw:MSSIT_3206"/>
<dbReference type="PATRIC" id="fig|1434120.4.peg.4174"/>
<accession>A0A0E3P7Q5</accession>
<dbReference type="HOGENOM" id="CLU_155672_0_0_2"/>
<dbReference type="OrthoDB" id="135573at2157"/>
<dbReference type="EMBL" id="CP009506">
    <property type="protein sequence ID" value="AKB29925.1"/>
    <property type="molecule type" value="Genomic_DNA"/>
</dbReference>
<dbReference type="GeneID" id="24862119"/>
<dbReference type="RefSeq" id="WP_048173694.1">
    <property type="nucleotide sequence ID" value="NZ_CP009506.1"/>
</dbReference>
<protein>
    <submittedName>
        <fullName evidence="1">Uncharacterized protein</fullName>
    </submittedName>
</protein>